<keyword evidence="7" id="KW-1185">Reference proteome</keyword>
<evidence type="ECO:0000313" key="6">
    <source>
        <dbReference type="EMBL" id="MDT0681452.1"/>
    </source>
</evidence>
<protein>
    <submittedName>
        <fullName evidence="6">LysR family transcriptional regulator</fullName>
    </submittedName>
</protein>
<dbReference type="SUPFAM" id="SSF53850">
    <property type="entry name" value="Periplasmic binding protein-like II"/>
    <property type="match status" value="1"/>
</dbReference>
<dbReference type="PRINTS" id="PR00039">
    <property type="entry name" value="HTHLYSR"/>
</dbReference>
<name>A0ABU3DCM7_9RHOB</name>
<dbReference type="Pfam" id="PF00126">
    <property type="entry name" value="HTH_1"/>
    <property type="match status" value="2"/>
</dbReference>
<evidence type="ECO:0000259" key="5">
    <source>
        <dbReference type="PROSITE" id="PS50931"/>
    </source>
</evidence>
<evidence type="ECO:0000256" key="2">
    <source>
        <dbReference type="ARBA" id="ARBA00023015"/>
    </source>
</evidence>
<evidence type="ECO:0000256" key="1">
    <source>
        <dbReference type="ARBA" id="ARBA00009437"/>
    </source>
</evidence>
<feature type="domain" description="HTH lysR-type" evidence="5">
    <location>
        <begin position="9"/>
        <end position="66"/>
    </location>
</feature>
<keyword evidence="3" id="KW-0238">DNA-binding</keyword>
<dbReference type="Pfam" id="PF03466">
    <property type="entry name" value="LysR_substrate"/>
    <property type="match status" value="1"/>
</dbReference>
<organism evidence="6 7">
    <name type="scientific">Tropicimonas omnivorans</name>
    <dbReference type="NCBI Taxonomy" id="3075590"/>
    <lineage>
        <taxon>Bacteria</taxon>
        <taxon>Pseudomonadati</taxon>
        <taxon>Pseudomonadota</taxon>
        <taxon>Alphaproteobacteria</taxon>
        <taxon>Rhodobacterales</taxon>
        <taxon>Roseobacteraceae</taxon>
        <taxon>Tropicimonas</taxon>
    </lineage>
</organism>
<dbReference type="PANTHER" id="PTHR30126">
    <property type="entry name" value="HTH-TYPE TRANSCRIPTIONAL REGULATOR"/>
    <property type="match status" value="1"/>
</dbReference>
<evidence type="ECO:0000256" key="4">
    <source>
        <dbReference type="ARBA" id="ARBA00023163"/>
    </source>
</evidence>
<proteinExistence type="inferred from homology"/>
<accession>A0ABU3DCM7</accession>
<dbReference type="EMBL" id="JAVRHL010000001">
    <property type="protein sequence ID" value="MDT0681452.1"/>
    <property type="molecule type" value="Genomic_DNA"/>
</dbReference>
<comment type="caution">
    <text evidence="6">The sequence shown here is derived from an EMBL/GenBank/DDBJ whole genome shotgun (WGS) entry which is preliminary data.</text>
</comment>
<gene>
    <name evidence="6" type="ORF">RM543_02050</name>
</gene>
<dbReference type="InterPro" id="IPR000847">
    <property type="entry name" value="LysR_HTH_N"/>
</dbReference>
<keyword evidence="4" id="KW-0804">Transcription</keyword>
<keyword evidence="2" id="KW-0805">Transcription regulation</keyword>
<dbReference type="RefSeq" id="WP_311689146.1">
    <property type="nucleotide sequence ID" value="NZ_JAVRHL010000001.1"/>
</dbReference>
<comment type="similarity">
    <text evidence="1">Belongs to the LysR transcriptional regulatory family.</text>
</comment>
<evidence type="ECO:0000256" key="3">
    <source>
        <dbReference type="ARBA" id="ARBA00023125"/>
    </source>
</evidence>
<dbReference type="InterPro" id="IPR005119">
    <property type="entry name" value="LysR_subst-bd"/>
</dbReference>
<evidence type="ECO:0000313" key="7">
    <source>
        <dbReference type="Proteomes" id="UP001265259"/>
    </source>
</evidence>
<reference evidence="6 7" key="1">
    <citation type="submission" date="2023-09" db="EMBL/GenBank/DDBJ databases">
        <authorList>
            <person name="Rey-Velasco X."/>
        </authorList>
    </citation>
    <scope>NUCLEOTIDE SEQUENCE [LARGE SCALE GENOMIC DNA]</scope>
    <source>
        <strain evidence="6 7">F158</strain>
    </source>
</reference>
<dbReference type="InterPro" id="IPR036390">
    <property type="entry name" value="WH_DNA-bd_sf"/>
</dbReference>
<dbReference type="PROSITE" id="PS50931">
    <property type="entry name" value="HTH_LYSR"/>
    <property type="match status" value="2"/>
</dbReference>
<sequence length="399" mass="42178">MQDGTARIPNLRHVAGIEAIGREGTLSAAAAAVSLSQPAMTQGLAAVEHSVGTPLFLRTRSGMTPTEAGEIYLRRIHRGLALLRRAGQAAGRPNLWRMVSLGQLAALIAAVEHGGIRPAAAALGREASTISRGCRGLSDLAGLPLFEATSHGMTPSRPARDLARLGHLALAELEQARLDVADWQGSFGGRIVVGCLPLAQPALLPEALCRFAGEFPTVAISVADGLYPALAQDLRHGRIDLLIGALREENLPDGVTERILFSDNLCIAARPGHPLVRGPASDADLARFPWIAPRSGAPSRAHFDALQARLAPDGCPRPIETGSSAVIAGLLARSDRLALVSRTQVEDDLAAGRLSLIETEIPDSPRAIGYAHRSDWLPSVPQARFLEIFEDVVARPGLS</sequence>
<dbReference type="InterPro" id="IPR036388">
    <property type="entry name" value="WH-like_DNA-bd_sf"/>
</dbReference>
<dbReference type="PANTHER" id="PTHR30126:SF98">
    <property type="entry name" value="HTH-TYPE TRANSCRIPTIONAL ACTIVATOR BAUR"/>
    <property type="match status" value="1"/>
</dbReference>
<feature type="domain" description="HTH lysR-type" evidence="5">
    <location>
        <begin position="99"/>
        <end position="156"/>
    </location>
</feature>
<dbReference type="Gene3D" id="1.10.10.10">
    <property type="entry name" value="Winged helix-like DNA-binding domain superfamily/Winged helix DNA-binding domain"/>
    <property type="match status" value="2"/>
</dbReference>
<dbReference type="Gene3D" id="3.40.190.10">
    <property type="entry name" value="Periplasmic binding protein-like II"/>
    <property type="match status" value="2"/>
</dbReference>
<dbReference type="Proteomes" id="UP001265259">
    <property type="component" value="Unassembled WGS sequence"/>
</dbReference>
<dbReference type="SUPFAM" id="SSF46785">
    <property type="entry name" value="Winged helix' DNA-binding domain"/>
    <property type="match status" value="2"/>
</dbReference>